<dbReference type="RefSeq" id="WP_068646081.1">
    <property type="nucleotide sequence ID" value="NZ_CP043611.1"/>
</dbReference>
<accession>A0A168R0Z4</accession>
<dbReference type="AlphaFoldDB" id="A0A168R0Z4"/>
<evidence type="ECO:0000313" key="1">
    <source>
        <dbReference type="EMBL" id="OAB48452.1"/>
    </source>
</evidence>
<reference evidence="1 2" key="1">
    <citation type="submission" date="2016-03" db="EMBL/GenBank/DDBJ databases">
        <title>Draft genome sequence of Paenibacillus antarcticus CECT 5836.</title>
        <authorList>
            <person name="Shin S.-K."/>
            <person name="Yi H."/>
        </authorList>
    </citation>
    <scope>NUCLEOTIDE SEQUENCE [LARGE SCALE GENOMIC DNA]</scope>
    <source>
        <strain evidence="1 2">CECT 5836</strain>
    </source>
</reference>
<proteinExistence type="predicted"/>
<name>A0A168R0Z4_9BACL</name>
<dbReference type="Proteomes" id="UP000077355">
    <property type="component" value="Unassembled WGS sequence"/>
</dbReference>
<evidence type="ECO:0000313" key="2">
    <source>
        <dbReference type="Proteomes" id="UP000077355"/>
    </source>
</evidence>
<gene>
    <name evidence="1" type="ORF">PBAT_02135</name>
</gene>
<comment type="caution">
    <text evidence="1">The sequence shown here is derived from an EMBL/GenBank/DDBJ whole genome shotgun (WGS) entry which is preliminary data.</text>
</comment>
<organism evidence="1 2">
    <name type="scientific">Paenibacillus antarcticus</name>
    <dbReference type="NCBI Taxonomy" id="253703"/>
    <lineage>
        <taxon>Bacteria</taxon>
        <taxon>Bacillati</taxon>
        <taxon>Bacillota</taxon>
        <taxon>Bacilli</taxon>
        <taxon>Bacillales</taxon>
        <taxon>Paenibacillaceae</taxon>
        <taxon>Paenibacillus</taxon>
    </lineage>
</organism>
<keyword evidence="2" id="KW-1185">Reference proteome</keyword>
<protein>
    <submittedName>
        <fullName evidence="1">Uncharacterized protein</fullName>
    </submittedName>
</protein>
<sequence>MPQKSGMFDSTIDDPREYAAREFAEYFARMLTNGVFNGGQYLQVTATGTNSYVSISPGAAWIKGYAYSVYDEAIALPVTPATTLDRIDRIVLRLDTSTPVRSIKAIVLQGVPNANPVPPALVRSGDIYDLSLAQVRVVANSIIVTQAKITDERMNSAVCGLVNSLIQVDTTTFQQQWDLFMASLESQGFVTATAFNAHKADNAKHIPHLGTTTNAGNVYSITTAEVIATNQKFTTKINAASTGAATLKVSSIASGAAKSIQKVGGTSATLKIGVYTLFWDGTSFQLLGEGGEYGTASANDVRKEKTLGTDSGVVQGGLDLSALIPSNIRNGVTIDGVAGALLSGIEKPLILMLPGSSTVGSLHPAFGTIDFTPIVQSVGSVGNSYFTKAAYVRLIAQGVGFSSFATDVSINLTNVDVISVRAAAYRTAGDAGARVWFGATIGKDDRNTSYTAITTTSTPTVTEEYRTYQFNVSALSGMFYIKAEAVCGNVNSNTYVDVAEIILYQNNK</sequence>
<dbReference type="EMBL" id="LVJI01000001">
    <property type="protein sequence ID" value="OAB48452.1"/>
    <property type="molecule type" value="Genomic_DNA"/>
</dbReference>
<dbReference type="OrthoDB" id="9795386at2"/>